<keyword evidence="2" id="KW-1185">Reference proteome</keyword>
<dbReference type="AlphaFoldDB" id="A0A4P6XQJ1"/>
<accession>A0A4P6XQJ1</accession>
<proteinExistence type="predicted"/>
<sequence>MTNMDLLPGLSPTREYTVIIICLAQTAYDTSIKYVSEENHDIYVISRVYSFFTYLEKLVEQMTNVPKARLILVNHDMNVLVDVLRLITRKSPTELTKLQRDKYIMSYKENMLKLSGTASDLGLDFHVTLPLGHADVTLGFDLAIIQDCAEIDDINHISEKNVFTQQALRFMALKHGARFAAVSGFQDLIQNAVTMISLTNRLFQNSHGTTLVVYKAEGIPFTETASIHQYIPVGWDSWSKVILVAKSIPQFSKYKKLLTMDVHLEELNDAYDEYFRASTQAPDVNSKSESTAESRLSQGEIYGTDEIYQEGKKQLSQLLAVDPPLQPPPPKKDTRVSYADFLQKLAAGMSNSEADS</sequence>
<name>A0A4P6XQJ1_9ASCO</name>
<organism evidence="1 2">
    <name type="scientific">Metschnikowia aff. pulcherrima</name>
    <dbReference type="NCBI Taxonomy" id="2163413"/>
    <lineage>
        <taxon>Eukaryota</taxon>
        <taxon>Fungi</taxon>
        <taxon>Dikarya</taxon>
        <taxon>Ascomycota</taxon>
        <taxon>Saccharomycotina</taxon>
        <taxon>Pichiomycetes</taxon>
        <taxon>Metschnikowiaceae</taxon>
        <taxon>Metschnikowia</taxon>
    </lineage>
</organism>
<dbReference type="Proteomes" id="UP000292447">
    <property type="component" value="Chromosome V"/>
</dbReference>
<reference evidence="2" key="1">
    <citation type="submission" date="2019-03" db="EMBL/GenBank/DDBJ databases">
        <title>Snf2 controls pulcherriminic acid biosynthesis and connects pigmentation and antifungal activity of the yeast Metschnikowia pulcherrima.</title>
        <authorList>
            <person name="Gore-Lloyd D."/>
            <person name="Sumann I."/>
            <person name="Brachmann A.O."/>
            <person name="Schneeberger K."/>
            <person name="Ortiz-Merino R.A."/>
            <person name="Moreno-Beltran M."/>
            <person name="Schlaefli M."/>
            <person name="Kirner P."/>
            <person name="Santos Kron A."/>
            <person name="Wolfe K.H."/>
            <person name="Piel J."/>
            <person name="Ahrens C.H."/>
            <person name="Henk D."/>
            <person name="Freimoser F.M."/>
        </authorList>
    </citation>
    <scope>NUCLEOTIDE SEQUENCE [LARGE SCALE GENOMIC DNA]</scope>
    <source>
        <strain evidence="2">APC 1.2</strain>
    </source>
</reference>
<dbReference type="EMBL" id="CP034460">
    <property type="protein sequence ID" value="QBM89797.1"/>
    <property type="molecule type" value="Genomic_DNA"/>
</dbReference>
<gene>
    <name evidence="1" type="ORF">METSCH_E00300</name>
</gene>
<evidence type="ECO:0000313" key="2">
    <source>
        <dbReference type="Proteomes" id="UP000292447"/>
    </source>
</evidence>
<evidence type="ECO:0000313" key="1">
    <source>
        <dbReference type="EMBL" id="QBM89797.1"/>
    </source>
</evidence>
<protein>
    <submittedName>
        <fullName evidence="1">Uncharacterized protein</fullName>
    </submittedName>
</protein>